<evidence type="ECO:0000313" key="2">
    <source>
        <dbReference type="EMBL" id="KXG38266.2"/>
    </source>
</evidence>
<name>A0A1B6QK26_SORBI</name>
<keyword evidence="3" id="KW-1185">Reference proteome</keyword>
<feature type="compositionally biased region" description="Basic and acidic residues" evidence="1">
    <location>
        <begin position="55"/>
        <end position="64"/>
    </location>
</feature>
<protein>
    <submittedName>
        <fullName evidence="2">Uncharacterized protein</fullName>
    </submittedName>
</protein>
<accession>A0A1B6QK26</accession>
<evidence type="ECO:0000256" key="1">
    <source>
        <dbReference type="SAM" id="MobiDB-lite"/>
    </source>
</evidence>
<dbReference type="InParanoid" id="A0A1B6QK26"/>
<dbReference type="Proteomes" id="UP000000768">
    <property type="component" value="Chromosome 1"/>
</dbReference>
<dbReference type="AlphaFoldDB" id="A0A1B6QK26"/>
<proteinExistence type="predicted"/>
<dbReference type="EMBL" id="CM000760">
    <property type="protein sequence ID" value="KXG38266.2"/>
    <property type="molecule type" value="Genomic_DNA"/>
</dbReference>
<reference evidence="3" key="2">
    <citation type="journal article" date="2018" name="Plant J.">
        <title>The Sorghum bicolor reference genome: improved assembly, gene annotations, a transcriptome atlas, and signatures of genome organization.</title>
        <authorList>
            <person name="McCormick R.F."/>
            <person name="Truong S.K."/>
            <person name="Sreedasyam A."/>
            <person name="Jenkins J."/>
            <person name="Shu S."/>
            <person name="Sims D."/>
            <person name="Kennedy M."/>
            <person name="Amirebrahimi M."/>
            <person name="Weers B.D."/>
            <person name="McKinley B."/>
            <person name="Mattison A."/>
            <person name="Morishige D.T."/>
            <person name="Grimwood J."/>
            <person name="Schmutz J."/>
            <person name="Mullet J.E."/>
        </authorList>
    </citation>
    <scope>NUCLEOTIDE SEQUENCE [LARGE SCALE GENOMIC DNA]</scope>
    <source>
        <strain evidence="3">cv. BTx623</strain>
    </source>
</reference>
<evidence type="ECO:0000313" key="3">
    <source>
        <dbReference type="Proteomes" id="UP000000768"/>
    </source>
</evidence>
<dbReference type="Gramene" id="KXG38266">
    <property type="protein sequence ID" value="KXG38266"/>
    <property type="gene ID" value="SORBI_3001G208401"/>
</dbReference>
<reference evidence="2 3" key="1">
    <citation type="journal article" date="2009" name="Nature">
        <title>The Sorghum bicolor genome and the diversification of grasses.</title>
        <authorList>
            <person name="Paterson A.H."/>
            <person name="Bowers J.E."/>
            <person name="Bruggmann R."/>
            <person name="Dubchak I."/>
            <person name="Grimwood J."/>
            <person name="Gundlach H."/>
            <person name="Haberer G."/>
            <person name="Hellsten U."/>
            <person name="Mitros T."/>
            <person name="Poliakov A."/>
            <person name="Schmutz J."/>
            <person name="Spannagl M."/>
            <person name="Tang H."/>
            <person name="Wang X."/>
            <person name="Wicker T."/>
            <person name="Bharti A.K."/>
            <person name="Chapman J."/>
            <person name="Feltus F.A."/>
            <person name="Gowik U."/>
            <person name="Grigoriev I.V."/>
            <person name="Lyons E."/>
            <person name="Maher C.A."/>
            <person name="Martis M."/>
            <person name="Narechania A."/>
            <person name="Otillar R.P."/>
            <person name="Penning B.W."/>
            <person name="Salamov A.A."/>
            <person name="Wang Y."/>
            <person name="Zhang L."/>
            <person name="Carpita N.C."/>
            <person name="Freeling M."/>
            <person name="Gingle A.R."/>
            <person name="Hash C.T."/>
            <person name="Keller B."/>
            <person name="Klein P."/>
            <person name="Kresovich S."/>
            <person name="McCann M.C."/>
            <person name="Ming R."/>
            <person name="Peterson D.G."/>
            <person name="Mehboob-ur-Rahman"/>
            <person name="Ware D."/>
            <person name="Westhoff P."/>
            <person name="Mayer K.F."/>
            <person name="Messing J."/>
            <person name="Rokhsar D.S."/>
        </authorList>
    </citation>
    <scope>NUCLEOTIDE SEQUENCE [LARGE SCALE GENOMIC DNA]</scope>
    <source>
        <strain evidence="3">cv. BTx623</strain>
    </source>
</reference>
<feature type="compositionally biased region" description="Basic and acidic residues" evidence="1">
    <location>
        <begin position="29"/>
        <end position="40"/>
    </location>
</feature>
<organism evidence="2 3">
    <name type="scientific">Sorghum bicolor</name>
    <name type="common">Sorghum</name>
    <name type="synonym">Sorghum vulgare</name>
    <dbReference type="NCBI Taxonomy" id="4558"/>
    <lineage>
        <taxon>Eukaryota</taxon>
        <taxon>Viridiplantae</taxon>
        <taxon>Streptophyta</taxon>
        <taxon>Embryophyta</taxon>
        <taxon>Tracheophyta</taxon>
        <taxon>Spermatophyta</taxon>
        <taxon>Magnoliopsida</taxon>
        <taxon>Liliopsida</taxon>
        <taxon>Poales</taxon>
        <taxon>Poaceae</taxon>
        <taxon>PACMAD clade</taxon>
        <taxon>Panicoideae</taxon>
        <taxon>Andropogonodae</taxon>
        <taxon>Andropogoneae</taxon>
        <taxon>Sorghinae</taxon>
        <taxon>Sorghum</taxon>
    </lineage>
</organism>
<feature type="region of interest" description="Disordered" evidence="1">
    <location>
        <begin position="19"/>
        <end position="64"/>
    </location>
</feature>
<gene>
    <name evidence="2" type="ORF">SORBI_3001G208401</name>
</gene>
<sequence>MRYPYMRLLSLSLSSSEISAAQPFRGRRKDQESALGDREASPSARSAPSKLGSIQDRRTFRQER</sequence>